<dbReference type="InterPro" id="IPR010093">
    <property type="entry name" value="SinI_DNA-bd"/>
</dbReference>
<organism evidence="2 3">
    <name type="scientific">Pelagerythrobacter aerophilus</name>
    <dbReference type="NCBI Taxonomy" id="2306995"/>
    <lineage>
        <taxon>Bacteria</taxon>
        <taxon>Pseudomonadati</taxon>
        <taxon>Pseudomonadota</taxon>
        <taxon>Alphaproteobacteria</taxon>
        <taxon>Sphingomonadales</taxon>
        <taxon>Erythrobacteraceae</taxon>
        <taxon>Pelagerythrobacter</taxon>
    </lineage>
</organism>
<protein>
    <submittedName>
        <fullName evidence="2">DNA-binding protein</fullName>
    </submittedName>
</protein>
<dbReference type="Pfam" id="PF12728">
    <property type="entry name" value="HTH_17"/>
    <property type="match status" value="1"/>
</dbReference>
<name>A0A418NKJ3_9SPHN</name>
<dbReference type="NCBIfam" id="TIGR01764">
    <property type="entry name" value="excise"/>
    <property type="match status" value="1"/>
</dbReference>
<dbReference type="Proteomes" id="UP000285092">
    <property type="component" value="Unassembled WGS sequence"/>
</dbReference>
<sequence length="85" mass="9437">MPSAGTTDHLREQRQRQSIEPIAMRVPEACRYLGIGRSTLYVLIGEGEIEIVKLGSSTLVLTASLRSLVERRRKNSDEPTAEAVQ</sequence>
<feature type="domain" description="Helix-turn-helix" evidence="1">
    <location>
        <begin position="24"/>
        <end position="73"/>
    </location>
</feature>
<dbReference type="AlphaFoldDB" id="A0A418NKJ3"/>
<keyword evidence="3" id="KW-1185">Reference proteome</keyword>
<comment type="caution">
    <text evidence="2">The sequence shown here is derived from an EMBL/GenBank/DDBJ whole genome shotgun (WGS) entry which is preliminary data.</text>
</comment>
<dbReference type="EMBL" id="QXFK01000014">
    <property type="protein sequence ID" value="RIV79815.1"/>
    <property type="molecule type" value="Genomic_DNA"/>
</dbReference>
<proteinExistence type="predicted"/>
<accession>A0A418NKJ3</accession>
<evidence type="ECO:0000313" key="2">
    <source>
        <dbReference type="EMBL" id="RIV79815.1"/>
    </source>
</evidence>
<dbReference type="InterPro" id="IPR041657">
    <property type="entry name" value="HTH_17"/>
</dbReference>
<reference evidence="2 3" key="1">
    <citation type="submission" date="2018-08" db="EMBL/GenBank/DDBJ databases">
        <title>Altererythrobacter sp.Ery1 and Ery12, the genome sequencing of novel strains in genus Alterythrobacter.</title>
        <authorList>
            <person name="Cheng H."/>
            <person name="Wu Y.-H."/>
            <person name="Fang C."/>
            <person name="Xu X.-W."/>
        </authorList>
    </citation>
    <scope>NUCLEOTIDE SEQUENCE [LARGE SCALE GENOMIC DNA]</scope>
    <source>
        <strain evidence="2 3">Ery1</strain>
    </source>
</reference>
<evidence type="ECO:0000313" key="3">
    <source>
        <dbReference type="Proteomes" id="UP000285092"/>
    </source>
</evidence>
<dbReference type="GO" id="GO:0003677">
    <property type="term" value="F:DNA binding"/>
    <property type="evidence" value="ECO:0007669"/>
    <property type="project" value="UniProtKB-KW"/>
</dbReference>
<evidence type="ECO:0000259" key="1">
    <source>
        <dbReference type="Pfam" id="PF12728"/>
    </source>
</evidence>
<keyword evidence="2" id="KW-0238">DNA-binding</keyword>
<dbReference type="OrthoDB" id="7874861at2"/>
<gene>
    <name evidence="2" type="ORF">D2V04_07230</name>
</gene>